<dbReference type="HOGENOM" id="CLU_028617_1_0_1"/>
<name>G9MS70_HYPVG</name>
<organism evidence="3 4">
    <name type="scientific">Hypocrea virens (strain Gv29-8 / FGSC 10586)</name>
    <name type="common">Gliocladium virens</name>
    <name type="synonym">Trichoderma virens</name>
    <dbReference type="NCBI Taxonomy" id="413071"/>
    <lineage>
        <taxon>Eukaryota</taxon>
        <taxon>Fungi</taxon>
        <taxon>Dikarya</taxon>
        <taxon>Ascomycota</taxon>
        <taxon>Pezizomycotina</taxon>
        <taxon>Sordariomycetes</taxon>
        <taxon>Hypocreomycetidae</taxon>
        <taxon>Hypocreales</taxon>
        <taxon>Hypocreaceae</taxon>
        <taxon>Trichoderma</taxon>
    </lineage>
</organism>
<dbReference type="eggNOG" id="ENOG502RVY9">
    <property type="taxonomic scope" value="Eukaryota"/>
</dbReference>
<dbReference type="SUPFAM" id="SSF89372">
    <property type="entry name" value="Fucose-specific lectin"/>
    <property type="match status" value="1"/>
</dbReference>
<dbReference type="Proteomes" id="UP000007115">
    <property type="component" value="Unassembled WGS sequence"/>
</dbReference>
<keyword evidence="2" id="KW-0812">Transmembrane</keyword>
<dbReference type="VEuPathDB" id="FungiDB:TRIVIDRAFT_151047"/>
<dbReference type="AlphaFoldDB" id="G9MS70"/>
<dbReference type="EMBL" id="ABDF02000006">
    <property type="protein sequence ID" value="EHK22932.1"/>
    <property type="molecule type" value="Genomic_DNA"/>
</dbReference>
<proteinExistence type="predicted"/>
<evidence type="ECO:0000313" key="3">
    <source>
        <dbReference type="EMBL" id="EHK22932.1"/>
    </source>
</evidence>
<feature type="compositionally biased region" description="Gly residues" evidence="1">
    <location>
        <begin position="342"/>
        <end position="355"/>
    </location>
</feature>
<dbReference type="OMA" id="YWSNETI"/>
<evidence type="ECO:0000256" key="1">
    <source>
        <dbReference type="SAM" id="MobiDB-lite"/>
    </source>
</evidence>
<dbReference type="GeneID" id="25788105"/>
<dbReference type="InParanoid" id="G9MS70"/>
<feature type="region of interest" description="Disordered" evidence="1">
    <location>
        <begin position="340"/>
        <end position="365"/>
    </location>
</feature>
<dbReference type="RefSeq" id="XP_013957136.1">
    <property type="nucleotide sequence ID" value="XM_014101661.1"/>
</dbReference>
<gene>
    <name evidence="3" type="ORF">TRIVIDRAFT_151047</name>
</gene>
<dbReference type="Gene3D" id="2.120.10.70">
    <property type="entry name" value="Fucose-specific lectin"/>
    <property type="match status" value="1"/>
</dbReference>
<evidence type="ECO:0000313" key="4">
    <source>
        <dbReference type="Proteomes" id="UP000007115"/>
    </source>
</evidence>
<evidence type="ECO:0008006" key="5">
    <source>
        <dbReference type="Google" id="ProtNLM"/>
    </source>
</evidence>
<sequence>MYAFYPGPNKGAQVGMQDPKTGDIWVNYCNANVAGAPLFPTKNPNVLPTKNKPKIGSSMAATGWWDSQHVIASVFWQSTTGQIVNGFYQCDPESGSFIQQGEYNISDTAQVTSIHAKTGLSVELLGSTAGYRVFYHDEDSQVHQLSYTTKTDWNYYGAVSQDPTFSTALASIHSNTNNITVISPKSAKDIEVSRYNTDGTWHISAFPETIQNSPTNKTAPSKIAIDPKVTPKFSLPAWTGKPGGLGAAVDNSFTRTAFYIGSDKKLYEIASINFIWQMLPNQSASSWPLADDANAELAVTYNQPTNEAWVYYISNSTLVQAYRGTDGTWGKFTVLPTSVSTPGGGSGDGDSGSGSGDDDNNNKTASAGLSTGAKAGIGIGVSVGAIGIGLLVFLFFLRRRRQRAAALAAEADKEQPPINLGQYHSPSEQGLYYMADGSVAPAYTPQTPYDSPDAVKKSTPDMNMHPANMASPLVEMEQPPTIYELPPTNFSYELPAESVEHR</sequence>
<protein>
    <recommendedName>
        <fullName evidence="5">Fucose-specific lectin</fullName>
    </recommendedName>
</protein>
<dbReference type="OrthoDB" id="4696326at2759"/>
<reference evidence="3 4" key="1">
    <citation type="journal article" date="2011" name="Genome Biol.">
        <title>Comparative genome sequence analysis underscores mycoparasitism as the ancestral life style of Trichoderma.</title>
        <authorList>
            <person name="Kubicek C.P."/>
            <person name="Herrera-Estrella A."/>
            <person name="Seidl-Seiboth V."/>
            <person name="Martinez D.A."/>
            <person name="Druzhinina I.S."/>
            <person name="Thon M."/>
            <person name="Zeilinger S."/>
            <person name="Casas-Flores S."/>
            <person name="Horwitz B.A."/>
            <person name="Mukherjee P.K."/>
            <person name="Mukherjee M."/>
            <person name="Kredics L."/>
            <person name="Alcaraz L.D."/>
            <person name="Aerts A."/>
            <person name="Antal Z."/>
            <person name="Atanasova L."/>
            <person name="Cervantes-Badillo M.G."/>
            <person name="Challacombe J."/>
            <person name="Chertkov O."/>
            <person name="McCluskey K."/>
            <person name="Coulpier F."/>
            <person name="Deshpande N."/>
            <person name="von Doehren H."/>
            <person name="Ebbole D.J."/>
            <person name="Esquivel-Naranjo E.U."/>
            <person name="Fekete E."/>
            <person name="Flipphi M."/>
            <person name="Glaser F."/>
            <person name="Gomez-Rodriguez E.Y."/>
            <person name="Gruber S."/>
            <person name="Han C."/>
            <person name="Henrissat B."/>
            <person name="Hermosa R."/>
            <person name="Hernandez-Onate M."/>
            <person name="Karaffa L."/>
            <person name="Kosti I."/>
            <person name="Le Crom S."/>
            <person name="Lindquist E."/>
            <person name="Lucas S."/>
            <person name="Luebeck M."/>
            <person name="Luebeck P.S."/>
            <person name="Margeot A."/>
            <person name="Metz B."/>
            <person name="Misra M."/>
            <person name="Nevalainen H."/>
            <person name="Omann M."/>
            <person name="Packer N."/>
            <person name="Perrone G."/>
            <person name="Uresti-Rivera E.E."/>
            <person name="Salamov A."/>
            <person name="Schmoll M."/>
            <person name="Seiboth B."/>
            <person name="Shapiro H."/>
            <person name="Sukno S."/>
            <person name="Tamayo-Ramos J.A."/>
            <person name="Tisch D."/>
            <person name="Wiest A."/>
            <person name="Wilkinson H.H."/>
            <person name="Zhang M."/>
            <person name="Coutinho P.M."/>
            <person name="Kenerley C.M."/>
            <person name="Monte E."/>
            <person name="Baker S.E."/>
            <person name="Grigoriev I.V."/>
        </authorList>
    </citation>
    <scope>NUCLEOTIDE SEQUENCE [LARGE SCALE GENOMIC DNA]</scope>
    <source>
        <strain evidence="4">Gv29-8 / FGSC 10586</strain>
    </source>
</reference>
<evidence type="ECO:0000256" key="2">
    <source>
        <dbReference type="SAM" id="Phobius"/>
    </source>
</evidence>
<keyword evidence="2" id="KW-1133">Transmembrane helix</keyword>
<comment type="caution">
    <text evidence="3">The sequence shown here is derived from an EMBL/GenBank/DDBJ whole genome shotgun (WGS) entry which is preliminary data.</text>
</comment>
<keyword evidence="4" id="KW-1185">Reference proteome</keyword>
<keyword evidence="2" id="KW-0472">Membrane</keyword>
<feature type="transmembrane region" description="Helical" evidence="2">
    <location>
        <begin position="375"/>
        <end position="397"/>
    </location>
</feature>
<accession>G9MS70</accession>